<organism evidence="3 4">
    <name type="scientific">Vibrio fortis</name>
    <dbReference type="NCBI Taxonomy" id="212667"/>
    <lineage>
        <taxon>Bacteria</taxon>
        <taxon>Pseudomonadati</taxon>
        <taxon>Pseudomonadota</taxon>
        <taxon>Gammaproteobacteria</taxon>
        <taxon>Vibrionales</taxon>
        <taxon>Vibrionaceae</taxon>
        <taxon>Vibrio</taxon>
    </lineage>
</organism>
<sequence>MRHFLTRLSLVFLSLSGAAVAQESPIQLNIKQDAPKSYIVEKGDTLWDIAGMYLDSPWFWPRLWQVNPDIDNPHLIYPGDKLSLVWRNGQPVLSVKPIVKLSPKIRVRDKRAVPTVNEGLVLPYLQSDRLVTQADIESAQRVLGTSDGRKFLTAQDRLFISGQQQHPKWGIYRAVATYQRTQPTTSIVSLRLVATAKLSAVDELFSSLKVESQLQEILINDVVLPELALDKSTLTTTFYPFPTKAGQLANIVGSLEGAKFSAKNQVVVIDRGTDDDLRQGSMFSLRESGAVVYGLQGEYSYDSNATGNKVQLPNTEIGNLMVIRPYQHFSLALVTQSSQPISSDTLAVSPLSMVLNHPAHDIEP</sequence>
<evidence type="ECO:0000256" key="1">
    <source>
        <dbReference type="SAM" id="SignalP"/>
    </source>
</evidence>
<accession>A0A066UTG9</accession>
<dbReference type="OrthoDB" id="9765158at2"/>
<feature type="domain" description="LysM" evidence="2">
    <location>
        <begin position="36"/>
        <end position="84"/>
    </location>
</feature>
<dbReference type="PANTHER" id="PTHR34700">
    <property type="entry name" value="POTASSIUM BINDING PROTEIN KBP"/>
    <property type="match status" value="1"/>
</dbReference>
<evidence type="ECO:0000259" key="2">
    <source>
        <dbReference type="PROSITE" id="PS51782"/>
    </source>
</evidence>
<dbReference type="Gene3D" id="3.10.350.10">
    <property type="entry name" value="LysM domain"/>
    <property type="match status" value="1"/>
</dbReference>
<protein>
    <submittedName>
        <fullName evidence="3">Peptidoglycan-binding protein</fullName>
    </submittedName>
</protein>
<dbReference type="CDD" id="cd00118">
    <property type="entry name" value="LysM"/>
    <property type="match status" value="1"/>
</dbReference>
<dbReference type="InterPro" id="IPR018392">
    <property type="entry name" value="LysM"/>
</dbReference>
<name>A0A066UTG9_9VIBR</name>
<dbReference type="PROSITE" id="PS51782">
    <property type="entry name" value="LYSM"/>
    <property type="match status" value="1"/>
</dbReference>
<evidence type="ECO:0000313" key="3">
    <source>
        <dbReference type="EMBL" id="KDN30711.1"/>
    </source>
</evidence>
<dbReference type="SUPFAM" id="SSF54106">
    <property type="entry name" value="LysM domain"/>
    <property type="match status" value="1"/>
</dbReference>
<dbReference type="InterPro" id="IPR052196">
    <property type="entry name" value="Bact_Kbp"/>
</dbReference>
<evidence type="ECO:0000313" key="4">
    <source>
        <dbReference type="Proteomes" id="UP000027219"/>
    </source>
</evidence>
<reference evidence="3 4" key="1">
    <citation type="submission" date="2014-02" db="EMBL/GenBank/DDBJ databases">
        <title>Vibrio fortis Dalian14 Genome Sequencing.</title>
        <authorList>
            <person name="Wang Y."/>
            <person name="Song L."/>
            <person name="Liu G."/>
            <person name="Ding J."/>
        </authorList>
    </citation>
    <scope>NUCLEOTIDE SEQUENCE [LARGE SCALE GENOMIC DNA]</scope>
    <source>
        <strain evidence="3 4">Dalian14</strain>
    </source>
</reference>
<dbReference type="PANTHER" id="PTHR34700:SF4">
    <property type="entry name" value="PHAGE-LIKE ELEMENT PBSX PROTEIN XKDP"/>
    <property type="match status" value="1"/>
</dbReference>
<feature type="signal peptide" evidence="1">
    <location>
        <begin position="1"/>
        <end position="21"/>
    </location>
</feature>
<dbReference type="AlphaFoldDB" id="A0A066UTG9"/>
<dbReference type="Pfam" id="PF01476">
    <property type="entry name" value="LysM"/>
    <property type="match status" value="1"/>
</dbReference>
<proteinExistence type="predicted"/>
<comment type="caution">
    <text evidence="3">The sequence shown here is derived from an EMBL/GenBank/DDBJ whole genome shotgun (WGS) entry which is preliminary data.</text>
</comment>
<dbReference type="RefSeq" id="WP_032548666.1">
    <property type="nucleotide sequence ID" value="NZ_JFFR01000001.1"/>
</dbReference>
<keyword evidence="4" id="KW-1185">Reference proteome</keyword>
<dbReference type="Proteomes" id="UP000027219">
    <property type="component" value="Unassembled WGS sequence"/>
</dbReference>
<dbReference type="STRING" id="212667.VFDL14_12795"/>
<gene>
    <name evidence="3" type="ORF">VFDL14_12795</name>
</gene>
<feature type="chain" id="PRO_5001631363" evidence="1">
    <location>
        <begin position="22"/>
        <end position="364"/>
    </location>
</feature>
<dbReference type="InterPro" id="IPR036779">
    <property type="entry name" value="LysM_dom_sf"/>
</dbReference>
<keyword evidence="1" id="KW-0732">Signal</keyword>
<dbReference type="SMART" id="SM00257">
    <property type="entry name" value="LysM"/>
    <property type="match status" value="1"/>
</dbReference>
<dbReference type="EMBL" id="JFFR01000001">
    <property type="protein sequence ID" value="KDN30711.1"/>
    <property type="molecule type" value="Genomic_DNA"/>
</dbReference>